<dbReference type="Gramene" id="TraesNOR5B03G02875950.1">
    <property type="protein sequence ID" value="TraesNOR5B03G02875950.1.CDS1"/>
    <property type="gene ID" value="TraesNOR5B03G02875950"/>
</dbReference>
<dbReference type="PROSITE" id="PS51369">
    <property type="entry name" value="TCP"/>
    <property type="match status" value="1"/>
</dbReference>
<dbReference type="OrthoDB" id="1923470at2759"/>
<dbReference type="Gramene" id="TraesMAC5B03G02848660.1">
    <property type="protein sequence ID" value="TraesMAC5B03G02848660.1.CDS1"/>
    <property type="gene ID" value="TraesMAC5B03G02848660"/>
</dbReference>
<protein>
    <recommendedName>
        <fullName evidence="7">TCP domain-containing protein</fullName>
    </recommendedName>
</protein>
<dbReference type="GO" id="GO:0043565">
    <property type="term" value="F:sequence-specific DNA binding"/>
    <property type="evidence" value="ECO:0000318"/>
    <property type="project" value="GO_Central"/>
</dbReference>
<sequence>MDHGGGSGGGGSGGGGGGGGGAPSSSNSGGGSAGGTSGSRGGGSDHHPHHPFYYAGPAEPNNVQQQPQPQRFIGSLAITPVVTDQAPASSAEKKAVAPVTPSAGALAKRPSKDRHTKVDGRGRRIRMPALCAARVFQLTRELGHKSDGETIEWLLQQAEPAILAATGTGTIPANFSSLNISRAASGTTRPAPFPALALHPHHHHHQSPHPQHDMSTMLGYNHLLPPPQEPPQDANSPGSFMRKRYREDLFKEDDERHDPNAPKAREQQVAPPAAMWAVAPNSAAPGGAFWMLPVSASQAATARPTEQPMWSFGGGGGSSTVQAPLQFMSTRVNYPSSGGAMGGMPDTSIGMLAGLNAYDRGVGGTEEEQQQQQQQEQDQQQEMEQQRDGSGGGNEGEEDGDDDSGGEEEGHGNNSSQ</sequence>
<dbReference type="Gramene" id="TraesROB_scaffold_010217_01G000300.1">
    <property type="protein sequence ID" value="TraesROB_scaffold_010217_01G000300.1"/>
    <property type="gene ID" value="TraesROB_scaffold_010217_01G000300"/>
</dbReference>
<evidence type="ECO:0000256" key="4">
    <source>
        <dbReference type="ARBA" id="ARBA00023163"/>
    </source>
</evidence>
<feature type="region of interest" description="Disordered" evidence="6">
    <location>
        <begin position="1"/>
        <end position="67"/>
    </location>
</feature>
<feature type="compositionally biased region" description="Gly residues" evidence="6">
    <location>
        <begin position="1"/>
        <end position="42"/>
    </location>
</feature>
<keyword evidence="9" id="KW-1185">Reference proteome</keyword>
<dbReference type="STRING" id="4565.A0A3B6LH18"/>
<dbReference type="AlphaFoldDB" id="A0A3B6LH18"/>
<feature type="compositionally biased region" description="Low complexity" evidence="6">
    <location>
        <begin position="370"/>
        <end position="383"/>
    </location>
</feature>
<dbReference type="Proteomes" id="UP000019116">
    <property type="component" value="Chromosome 5B"/>
</dbReference>
<feature type="region of interest" description="Disordered" evidence="6">
    <location>
        <begin position="362"/>
        <end position="417"/>
    </location>
</feature>
<dbReference type="PaxDb" id="4565-Traes_5BL_B94C45A8F.1"/>
<dbReference type="InterPro" id="IPR005333">
    <property type="entry name" value="Transcription_factor_TCP"/>
</dbReference>
<dbReference type="SMR" id="A0A3B6LH18"/>
<dbReference type="Gramene" id="TraesCS5B02G117100.1">
    <property type="protein sequence ID" value="TraesCS5B02G117100.1.cds1"/>
    <property type="gene ID" value="TraesCS5B02G117100"/>
</dbReference>
<comment type="subcellular location">
    <subcellularLocation>
        <location evidence="1">Nucleus</location>
    </subcellularLocation>
</comment>
<reference evidence="8" key="2">
    <citation type="submission" date="2018-10" db="UniProtKB">
        <authorList>
            <consortium name="EnsemblPlants"/>
        </authorList>
    </citation>
    <scope>IDENTIFICATION</scope>
</reference>
<dbReference type="InterPro" id="IPR017887">
    <property type="entry name" value="TF_TCP_subgr"/>
</dbReference>
<evidence type="ECO:0000256" key="5">
    <source>
        <dbReference type="ARBA" id="ARBA00023242"/>
    </source>
</evidence>
<evidence type="ECO:0000313" key="8">
    <source>
        <dbReference type="EnsemblPlants" id="TraesCS5B02G117100.1.cds1"/>
    </source>
</evidence>
<dbReference type="PANTHER" id="PTHR31072">
    <property type="entry name" value="TRANSCRIPTION FACTOR TCP4-RELATED"/>
    <property type="match status" value="1"/>
</dbReference>
<dbReference type="Pfam" id="PF03634">
    <property type="entry name" value="TCP"/>
    <property type="match status" value="1"/>
</dbReference>
<reference evidence="8" key="1">
    <citation type="submission" date="2018-08" db="EMBL/GenBank/DDBJ databases">
        <authorList>
            <person name="Rossello M."/>
        </authorList>
    </citation>
    <scope>NUCLEOTIDE SEQUENCE [LARGE SCALE GENOMIC DNA]</scope>
    <source>
        <strain evidence="8">cv. Chinese Spring</strain>
    </source>
</reference>
<gene>
    <name evidence="8" type="primary">LOC123111027</name>
</gene>
<dbReference type="GO" id="GO:0003700">
    <property type="term" value="F:DNA-binding transcription factor activity"/>
    <property type="evidence" value="ECO:0000318"/>
    <property type="project" value="GO_Central"/>
</dbReference>
<keyword evidence="3" id="KW-0238">DNA-binding</keyword>
<proteinExistence type="predicted"/>
<dbReference type="OMA" id="PETHMRS"/>
<evidence type="ECO:0000313" key="9">
    <source>
        <dbReference type="Proteomes" id="UP000019116"/>
    </source>
</evidence>
<evidence type="ECO:0000256" key="3">
    <source>
        <dbReference type="ARBA" id="ARBA00023125"/>
    </source>
</evidence>
<dbReference type="PANTHER" id="PTHR31072:SF248">
    <property type="entry name" value="OS12G0173300 PROTEIN"/>
    <property type="match status" value="1"/>
</dbReference>
<organism evidence="8">
    <name type="scientific">Triticum aestivum</name>
    <name type="common">Wheat</name>
    <dbReference type="NCBI Taxonomy" id="4565"/>
    <lineage>
        <taxon>Eukaryota</taxon>
        <taxon>Viridiplantae</taxon>
        <taxon>Streptophyta</taxon>
        <taxon>Embryophyta</taxon>
        <taxon>Tracheophyta</taxon>
        <taxon>Spermatophyta</taxon>
        <taxon>Magnoliopsida</taxon>
        <taxon>Liliopsida</taxon>
        <taxon>Poales</taxon>
        <taxon>Poaceae</taxon>
        <taxon>BOP clade</taxon>
        <taxon>Pooideae</taxon>
        <taxon>Triticodae</taxon>
        <taxon>Triticeae</taxon>
        <taxon>Triticinae</taxon>
        <taxon>Triticum</taxon>
    </lineage>
</organism>
<name>A0A3B6LH18_WHEAT</name>
<keyword evidence="2" id="KW-0805">Transcription regulation</keyword>
<evidence type="ECO:0000256" key="1">
    <source>
        <dbReference type="ARBA" id="ARBA00004123"/>
    </source>
</evidence>
<feature type="compositionally biased region" description="Acidic residues" evidence="6">
    <location>
        <begin position="395"/>
        <end position="407"/>
    </location>
</feature>
<feature type="region of interest" description="Disordered" evidence="6">
    <location>
        <begin position="87"/>
        <end position="119"/>
    </location>
</feature>
<evidence type="ECO:0000256" key="6">
    <source>
        <dbReference type="SAM" id="MobiDB-lite"/>
    </source>
</evidence>
<keyword evidence="4" id="KW-0804">Transcription</keyword>
<dbReference type="EnsemblPlants" id="TraesCS5B02G117100.1">
    <property type="protein sequence ID" value="TraesCS5B02G117100.1.cds1"/>
    <property type="gene ID" value="TraesCS5B02G117100"/>
</dbReference>
<evidence type="ECO:0000256" key="2">
    <source>
        <dbReference type="ARBA" id="ARBA00023015"/>
    </source>
</evidence>
<accession>A0A3B6LH18</accession>
<evidence type="ECO:0000259" key="7">
    <source>
        <dbReference type="PROSITE" id="PS51369"/>
    </source>
</evidence>
<feature type="domain" description="TCP" evidence="7">
    <location>
        <begin position="111"/>
        <end position="165"/>
    </location>
</feature>
<dbReference type="Gramene" id="TraesCS5B03G0321400.1">
    <property type="protein sequence ID" value="TraesCS5B03G0321400.1.CDS1"/>
    <property type="gene ID" value="TraesCS5B03G0321400"/>
</dbReference>
<dbReference type="GO" id="GO:0005634">
    <property type="term" value="C:nucleus"/>
    <property type="evidence" value="ECO:0000318"/>
    <property type="project" value="GO_Central"/>
</dbReference>
<keyword evidence="5" id="KW-0539">Nucleus</keyword>